<dbReference type="InterPro" id="IPR011650">
    <property type="entry name" value="Peptidase_M20_dimer"/>
</dbReference>
<keyword evidence="1" id="KW-0645">Protease</keyword>
<dbReference type="Gene3D" id="3.30.70.360">
    <property type="match status" value="1"/>
</dbReference>
<dbReference type="GO" id="GO:0046872">
    <property type="term" value="F:metal ion binding"/>
    <property type="evidence" value="ECO:0007669"/>
    <property type="project" value="UniProtKB-KW"/>
</dbReference>
<dbReference type="PANTHER" id="PTHR43270:SF8">
    <property type="entry name" value="DI- AND TRIPEPTIDASE DUG2-RELATED"/>
    <property type="match status" value="1"/>
</dbReference>
<accession>A0A060RG95</accession>
<gene>
    <name evidence="5" type="ORF">BN963_SGAL_00733</name>
</gene>
<dbReference type="InterPro" id="IPR002933">
    <property type="entry name" value="Peptidase_M20"/>
</dbReference>
<dbReference type="GO" id="GO:0006508">
    <property type="term" value="P:proteolysis"/>
    <property type="evidence" value="ECO:0007669"/>
    <property type="project" value="UniProtKB-KW"/>
</dbReference>
<dbReference type="Proteomes" id="UP000027584">
    <property type="component" value="Unassembled WGS sequence"/>
</dbReference>
<protein>
    <submittedName>
        <fullName evidence="5">Putative desuccinylase, deacetylase or peptidase</fullName>
    </submittedName>
</protein>
<dbReference type="InterPro" id="IPR051458">
    <property type="entry name" value="Cyt/Met_Dipeptidase"/>
</dbReference>
<dbReference type="Gene3D" id="3.40.630.10">
    <property type="entry name" value="Zn peptidases"/>
    <property type="match status" value="1"/>
</dbReference>
<evidence type="ECO:0000256" key="3">
    <source>
        <dbReference type="ARBA" id="ARBA00022801"/>
    </source>
</evidence>
<reference evidence="5 6" key="1">
    <citation type="submission" date="2014-02" db="EMBL/GenBank/DDBJ databases">
        <authorList>
            <person name="Manrique M."/>
        </authorList>
    </citation>
    <scope>NUCLEOTIDE SEQUENCE [LARGE SCALE GENOMIC DNA]</scope>
    <source>
        <strain evidence="5 6">LMG17956</strain>
    </source>
</reference>
<keyword evidence="3" id="KW-0378">Hydrolase</keyword>
<sequence>MVVSDNNQLQKFENDDVAQYYFEILRQLIAKKSIFAQQIGLAEVANYLGDIFTEAGAEVTIDDTCTAPFVLARFKSNRPDAQTIIFYNHYDTVPADADQPWSSSPFELTVRDGYMYGRGVDDDKGHITARLTAVQKYRREFGDFPVNIIFIMEGSEESASVGLETYLEKYADELRGADLLVWEQGISNTKGQIEISGGTKGIVTFDMIVDSAKVDIHSKFGAVIESASWYLLNAIASLRDETGRILVDGIYDQVIEPSERELSLILEHANLDADNLKTLYGLNLPMLTRNKEKLVRTLFFEPAITIEGISTGYQGQGVKTILPAKAQAKMEVRLVPGLEPKDVLQKIEQHLQQHGFEQVELVYTLGEKAYRSDMSAPAILNVIEIAKAFSPNGVSVLPTTAGTGPMHQFFEALEVPIASFGIGNPDSRDHAGDENVNLADYYTHIEMIEELIKSYDKTDY</sequence>
<dbReference type="GO" id="GO:0009014">
    <property type="term" value="F:succinyl-diaminopimelate desuccinylase activity"/>
    <property type="evidence" value="ECO:0007669"/>
    <property type="project" value="TreeGrafter"/>
</dbReference>
<dbReference type="GO" id="GO:0009089">
    <property type="term" value="P:lysine biosynthetic process via diaminopimelate"/>
    <property type="evidence" value="ECO:0007669"/>
    <property type="project" value="TreeGrafter"/>
</dbReference>
<evidence type="ECO:0000313" key="5">
    <source>
        <dbReference type="EMBL" id="CDO17540.1"/>
    </source>
</evidence>
<dbReference type="EMBL" id="CCBC010000132">
    <property type="protein sequence ID" value="CDO17540.1"/>
    <property type="molecule type" value="Genomic_DNA"/>
</dbReference>
<dbReference type="SUPFAM" id="SSF53187">
    <property type="entry name" value="Zn-dependent exopeptidases"/>
    <property type="match status" value="1"/>
</dbReference>
<comment type="caution">
    <text evidence="5">The sequence shown here is derived from an EMBL/GenBank/DDBJ whole genome shotgun (WGS) entry which is preliminary data.</text>
</comment>
<dbReference type="PANTHER" id="PTHR43270">
    <property type="entry name" value="BETA-ALA-HIS DIPEPTIDASE"/>
    <property type="match status" value="1"/>
</dbReference>
<evidence type="ECO:0000259" key="4">
    <source>
        <dbReference type="Pfam" id="PF07687"/>
    </source>
</evidence>
<organism evidence="5 6">
    <name type="scientific">Streptococcus gallolyticus</name>
    <dbReference type="NCBI Taxonomy" id="315405"/>
    <lineage>
        <taxon>Bacteria</taxon>
        <taxon>Bacillati</taxon>
        <taxon>Bacillota</taxon>
        <taxon>Bacilli</taxon>
        <taxon>Lactobacillales</taxon>
        <taxon>Streptococcaceae</taxon>
        <taxon>Streptococcus</taxon>
    </lineage>
</organism>
<reference evidence="5 6" key="2">
    <citation type="submission" date="2014-05" db="EMBL/GenBank/DDBJ databases">
        <title>Genome sequence of Streptococcus gallolyticus.</title>
        <authorList>
            <person name="Del Campo R."/>
        </authorList>
    </citation>
    <scope>NUCLEOTIDE SEQUENCE [LARGE SCALE GENOMIC DNA]</scope>
    <source>
        <strain evidence="5 6">LMG17956</strain>
    </source>
</reference>
<dbReference type="AlphaFoldDB" id="A0A060RG95"/>
<dbReference type="Pfam" id="PF07687">
    <property type="entry name" value="M20_dimer"/>
    <property type="match status" value="1"/>
</dbReference>
<name>A0A060RG95_9STRE</name>
<evidence type="ECO:0000256" key="2">
    <source>
        <dbReference type="ARBA" id="ARBA00022723"/>
    </source>
</evidence>
<feature type="domain" description="Peptidase M20 dimerisation" evidence="4">
    <location>
        <begin position="198"/>
        <end position="355"/>
    </location>
</feature>
<dbReference type="GO" id="GO:0005829">
    <property type="term" value="C:cytosol"/>
    <property type="evidence" value="ECO:0007669"/>
    <property type="project" value="TreeGrafter"/>
</dbReference>
<keyword evidence="2" id="KW-0479">Metal-binding</keyword>
<proteinExistence type="predicted"/>
<dbReference type="GO" id="GO:0008233">
    <property type="term" value="F:peptidase activity"/>
    <property type="evidence" value="ECO:0007669"/>
    <property type="project" value="UniProtKB-KW"/>
</dbReference>
<dbReference type="Pfam" id="PF01546">
    <property type="entry name" value="Peptidase_M20"/>
    <property type="match status" value="1"/>
</dbReference>
<evidence type="ECO:0000256" key="1">
    <source>
        <dbReference type="ARBA" id="ARBA00022670"/>
    </source>
</evidence>
<evidence type="ECO:0000313" key="6">
    <source>
        <dbReference type="Proteomes" id="UP000027584"/>
    </source>
</evidence>